<evidence type="ECO:0000313" key="1">
    <source>
        <dbReference type="EMBL" id="CAH2240582.1"/>
    </source>
</evidence>
<evidence type="ECO:0000313" key="2">
    <source>
        <dbReference type="Proteomes" id="UP000838756"/>
    </source>
</evidence>
<sequence>MSPLQKARRALRIALQKAAQDLLVLNKPKSDNKYEYDVIPDEYCADEENVELEWLITKNTDNENGTTCELTQPDTVNTVKAENTMVKYRDIPQESLMDFSEDGCPQTNNFSTQFLSMPDLEQNGGTSGVELLAEFNIGSEIDQDIIKKTIEKQPECNSLNCVLPSVSNEHIDEVSMLEKHNEDMNHYNNEWDQMFNDMMSNKSSNQEGVSNLRELYSQISQTIDLLNS</sequence>
<reference evidence="1" key="1">
    <citation type="submission" date="2022-03" db="EMBL/GenBank/DDBJ databases">
        <authorList>
            <person name="Lindestad O."/>
        </authorList>
    </citation>
    <scope>NUCLEOTIDE SEQUENCE</scope>
</reference>
<keyword evidence="2" id="KW-1185">Reference proteome</keyword>
<dbReference type="EMBL" id="CAKXAJ010025534">
    <property type="protein sequence ID" value="CAH2240582.1"/>
    <property type="molecule type" value="Genomic_DNA"/>
</dbReference>
<proteinExistence type="predicted"/>
<accession>A0A8S4RUX9</accession>
<dbReference type="OrthoDB" id="6418155at2759"/>
<organism evidence="1 2">
    <name type="scientific">Pararge aegeria aegeria</name>
    <dbReference type="NCBI Taxonomy" id="348720"/>
    <lineage>
        <taxon>Eukaryota</taxon>
        <taxon>Metazoa</taxon>
        <taxon>Ecdysozoa</taxon>
        <taxon>Arthropoda</taxon>
        <taxon>Hexapoda</taxon>
        <taxon>Insecta</taxon>
        <taxon>Pterygota</taxon>
        <taxon>Neoptera</taxon>
        <taxon>Endopterygota</taxon>
        <taxon>Lepidoptera</taxon>
        <taxon>Glossata</taxon>
        <taxon>Ditrysia</taxon>
        <taxon>Papilionoidea</taxon>
        <taxon>Nymphalidae</taxon>
        <taxon>Satyrinae</taxon>
        <taxon>Satyrini</taxon>
        <taxon>Parargina</taxon>
        <taxon>Pararge</taxon>
    </lineage>
</organism>
<gene>
    <name evidence="1" type="primary">jg21056</name>
    <name evidence="1" type="ORF">PAEG_LOCUS17157</name>
</gene>
<comment type="caution">
    <text evidence="1">The sequence shown here is derived from an EMBL/GenBank/DDBJ whole genome shotgun (WGS) entry which is preliminary data.</text>
</comment>
<name>A0A8S4RUX9_9NEOP</name>
<dbReference type="AlphaFoldDB" id="A0A8S4RUX9"/>
<protein>
    <submittedName>
        <fullName evidence="1">Jg21056 protein</fullName>
    </submittedName>
</protein>
<dbReference type="Proteomes" id="UP000838756">
    <property type="component" value="Unassembled WGS sequence"/>
</dbReference>